<evidence type="ECO:0000313" key="2">
    <source>
        <dbReference type="EMBL" id="KAI0306684.1"/>
    </source>
</evidence>
<feature type="region of interest" description="Disordered" evidence="1">
    <location>
        <begin position="78"/>
        <end position="111"/>
    </location>
</feature>
<feature type="region of interest" description="Disordered" evidence="1">
    <location>
        <begin position="157"/>
        <end position="205"/>
    </location>
</feature>
<proteinExistence type="predicted"/>
<organism evidence="2 3">
    <name type="scientific">Multifurca ochricompacta</name>
    <dbReference type="NCBI Taxonomy" id="376703"/>
    <lineage>
        <taxon>Eukaryota</taxon>
        <taxon>Fungi</taxon>
        <taxon>Dikarya</taxon>
        <taxon>Basidiomycota</taxon>
        <taxon>Agaricomycotina</taxon>
        <taxon>Agaricomycetes</taxon>
        <taxon>Russulales</taxon>
        <taxon>Russulaceae</taxon>
        <taxon>Multifurca</taxon>
    </lineage>
</organism>
<dbReference type="AlphaFoldDB" id="A0AAD4MB87"/>
<feature type="compositionally biased region" description="Low complexity" evidence="1">
    <location>
        <begin position="34"/>
        <end position="49"/>
    </location>
</feature>
<evidence type="ECO:0000313" key="3">
    <source>
        <dbReference type="Proteomes" id="UP001203297"/>
    </source>
</evidence>
<comment type="caution">
    <text evidence="2">The sequence shown here is derived from an EMBL/GenBank/DDBJ whole genome shotgun (WGS) entry which is preliminary data.</text>
</comment>
<evidence type="ECO:0000256" key="1">
    <source>
        <dbReference type="SAM" id="MobiDB-lite"/>
    </source>
</evidence>
<feature type="compositionally biased region" description="Polar residues" evidence="1">
    <location>
        <begin position="16"/>
        <end position="25"/>
    </location>
</feature>
<protein>
    <submittedName>
        <fullName evidence="2">Uncharacterized protein</fullName>
    </submittedName>
</protein>
<dbReference type="EMBL" id="WTXG01000003">
    <property type="protein sequence ID" value="KAI0306684.1"/>
    <property type="molecule type" value="Genomic_DNA"/>
</dbReference>
<dbReference type="Proteomes" id="UP001203297">
    <property type="component" value="Unassembled WGS sequence"/>
</dbReference>
<name>A0AAD4MB87_9AGAM</name>
<accession>A0AAD4MB87</accession>
<keyword evidence="3" id="KW-1185">Reference proteome</keyword>
<reference evidence="2" key="1">
    <citation type="journal article" date="2022" name="New Phytol.">
        <title>Evolutionary transition to the ectomycorrhizal habit in the genomes of a hyperdiverse lineage of mushroom-forming fungi.</title>
        <authorList>
            <person name="Looney B."/>
            <person name="Miyauchi S."/>
            <person name="Morin E."/>
            <person name="Drula E."/>
            <person name="Courty P.E."/>
            <person name="Kohler A."/>
            <person name="Kuo A."/>
            <person name="LaButti K."/>
            <person name="Pangilinan J."/>
            <person name="Lipzen A."/>
            <person name="Riley R."/>
            <person name="Andreopoulos W."/>
            <person name="He G."/>
            <person name="Johnson J."/>
            <person name="Nolan M."/>
            <person name="Tritt A."/>
            <person name="Barry K.W."/>
            <person name="Grigoriev I.V."/>
            <person name="Nagy L.G."/>
            <person name="Hibbett D."/>
            <person name="Henrissat B."/>
            <person name="Matheny P.B."/>
            <person name="Labbe J."/>
            <person name="Martin F.M."/>
        </authorList>
    </citation>
    <scope>NUCLEOTIDE SEQUENCE</scope>
    <source>
        <strain evidence="2">BPL690</strain>
    </source>
</reference>
<sequence>MNISRTIRPLPPIPQPSSSVAQRSLSLDVPEPPSSGSSTPSLSDDSQPPLEEHTLRSSLSLPIIPPSIVNVKFAPLPEIGPRKRKSNHPLGIGARSRMLQQRKEVTRVQGVYRQPRMWSDLDERSMMHTPDEAQEDDPLEVLGRLIADKSKSLWRRVASKAKPLDKHGAGGDGSEATTHEEDMANQPGSRTYEGALNPPDLHLPD</sequence>
<feature type="region of interest" description="Disordered" evidence="1">
    <location>
        <begin position="1"/>
        <end position="58"/>
    </location>
</feature>
<gene>
    <name evidence="2" type="ORF">B0F90DRAFT_796236</name>
</gene>